<sequence>MAVPSNKSSSSTPISGRGNPYARSSEIGNPMRRSFTGNPFSKPSIVPNPRGLNPNTPANSPSEHPRRSSMSRETIVTFRDNDDKENGKVARIRSPIGSKGTKNFMSPTISAASKITPSPRKKILEERNEPVRASVSLSDLKIQSFGQSIADSEHKKECSNIEPVLDSEEEPLSSKKESDSIPKIVFVEPQCFNNVVIEEPDLVNLDPTFKISPPPHPPPHSPPPACRPSSVPIIAPLDSDPLAPPYDPKTNYLSPRPQFLHYKPNPRVELYLSKTREGKRLEDSFISGTVSDTDITTEEETQSQKDLEDVSSSESAKEEEKEQVEEEELIVSEPSPIDVLTSEKEIVEAKRASKPRSVWRSKLTSLLIVLSFAALAISITNSPAIDHSVFDSSTLFEQYDHSEVIAFTKARFDELAQNFGVWYADCVSFFYELISNLRGAHKLGPLKYCNLTYDGYVGTPGQQETNVFVASGGREVHIEPLEENGQIDIGDVDSVVENEEQVYLAESIVEAPEINIEAEYEEQVYLGESIVGAPEMNIEAKYEEQVYPAAESPHVNIEEASEEHQLNSDSQEVHQVPKVEVVKPESSPLGEQSEEEDNLSGDLQDERVMISSLADVVQPEVSTANMLGMALLVALALIASTVFIFVKRGSNNSTSNSVNANSVTQGFVTKKLDSTPILSAIPDDTFEVRPSSWNYSGDSCPSEMSSFDNTSSYNKKGLNEAHSYERRKGTKNNHRRESMASSSMDSSMGSPSYGSFTTYEKIPTKSGYGDEEIITPVRRSSRLRNQVTSP</sequence>
<gene>
    <name evidence="3" type="ORF">TorRG33x02_173500</name>
</gene>
<feature type="region of interest" description="Disordered" evidence="1">
    <location>
        <begin position="764"/>
        <end position="790"/>
    </location>
</feature>
<dbReference type="EMBL" id="JXTC01000125">
    <property type="protein sequence ID" value="PON86824.1"/>
    <property type="molecule type" value="Genomic_DNA"/>
</dbReference>
<keyword evidence="4" id="KW-1185">Reference proteome</keyword>
<accession>A0A2P5EMP6</accession>
<feature type="region of interest" description="Disordered" evidence="1">
    <location>
        <begin position="704"/>
        <end position="752"/>
    </location>
</feature>
<feature type="region of interest" description="Disordered" evidence="1">
    <location>
        <begin position="1"/>
        <end position="108"/>
    </location>
</feature>
<dbReference type="OrthoDB" id="676522at2759"/>
<dbReference type="PANTHER" id="PTHR34775">
    <property type="entry name" value="TRANSMEMBRANE PROTEIN"/>
    <property type="match status" value="1"/>
</dbReference>
<dbReference type="PANTHER" id="PTHR34775:SF4">
    <property type="entry name" value="TRANSMEMBRANE PROTEIN"/>
    <property type="match status" value="1"/>
</dbReference>
<name>A0A2P5EMP6_TREOI</name>
<dbReference type="STRING" id="63057.A0A2P5EMP6"/>
<evidence type="ECO:0000313" key="3">
    <source>
        <dbReference type="EMBL" id="PON86824.1"/>
    </source>
</evidence>
<feature type="region of interest" description="Disordered" evidence="1">
    <location>
        <begin position="581"/>
        <end position="601"/>
    </location>
</feature>
<keyword evidence="2" id="KW-0472">Membrane</keyword>
<keyword evidence="2 3" id="KW-0812">Transmembrane</keyword>
<keyword evidence="2" id="KW-1133">Transmembrane helix</keyword>
<feature type="compositionally biased region" description="Low complexity" evidence="1">
    <location>
        <begin position="739"/>
        <end position="752"/>
    </location>
</feature>
<evidence type="ECO:0000256" key="1">
    <source>
        <dbReference type="SAM" id="MobiDB-lite"/>
    </source>
</evidence>
<feature type="transmembrane region" description="Helical" evidence="2">
    <location>
        <begin position="626"/>
        <end position="646"/>
    </location>
</feature>
<feature type="region of interest" description="Disordered" evidence="1">
    <location>
        <begin position="283"/>
        <end position="329"/>
    </location>
</feature>
<comment type="caution">
    <text evidence="3">The sequence shown here is derived from an EMBL/GenBank/DDBJ whole genome shotgun (WGS) entry which is preliminary data.</text>
</comment>
<organism evidence="3 4">
    <name type="scientific">Trema orientale</name>
    <name type="common">Charcoal tree</name>
    <name type="synonym">Celtis orientalis</name>
    <dbReference type="NCBI Taxonomy" id="63057"/>
    <lineage>
        <taxon>Eukaryota</taxon>
        <taxon>Viridiplantae</taxon>
        <taxon>Streptophyta</taxon>
        <taxon>Embryophyta</taxon>
        <taxon>Tracheophyta</taxon>
        <taxon>Spermatophyta</taxon>
        <taxon>Magnoliopsida</taxon>
        <taxon>eudicotyledons</taxon>
        <taxon>Gunneridae</taxon>
        <taxon>Pentapetalae</taxon>
        <taxon>rosids</taxon>
        <taxon>fabids</taxon>
        <taxon>Rosales</taxon>
        <taxon>Cannabaceae</taxon>
        <taxon>Trema</taxon>
    </lineage>
</organism>
<feature type="compositionally biased region" description="Basic and acidic residues" evidence="1">
    <location>
        <begin position="79"/>
        <end position="88"/>
    </location>
</feature>
<feature type="compositionally biased region" description="Polar residues" evidence="1">
    <location>
        <begin position="704"/>
        <end position="714"/>
    </location>
</feature>
<feature type="region of interest" description="Disordered" evidence="1">
    <location>
        <begin position="147"/>
        <end position="179"/>
    </location>
</feature>
<proteinExistence type="predicted"/>
<reference evidence="4" key="1">
    <citation type="submission" date="2016-06" db="EMBL/GenBank/DDBJ databases">
        <title>Parallel loss of symbiosis genes in relatives of nitrogen-fixing non-legume Parasponia.</title>
        <authorList>
            <person name="Van Velzen R."/>
            <person name="Holmer R."/>
            <person name="Bu F."/>
            <person name="Rutten L."/>
            <person name="Van Zeijl A."/>
            <person name="Liu W."/>
            <person name="Santuari L."/>
            <person name="Cao Q."/>
            <person name="Sharma T."/>
            <person name="Shen D."/>
            <person name="Roswanjaya Y."/>
            <person name="Wardhani T."/>
            <person name="Kalhor M.S."/>
            <person name="Jansen J."/>
            <person name="Van den Hoogen J."/>
            <person name="Gungor B."/>
            <person name="Hartog M."/>
            <person name="Hontelez J."/>
            <person name="Verver J."/>
            <person name="Yang W.-C."/>
            <person name="Schijlen E."/>
            <person name="Repin R."/>
            <person name="Schilthuizen M."/>
            <person name="Schranz E."/>
            <person name="Heidstra R."/>
            <person name="Miyata K."/>
            <person name="Fedorova E."/>
            <person name="Kohlen W."/>
            <person name="Bisseling T."/>
            <person name="Smit S."/>
            <person name="Geurts R."/>
        </authorList>
    </citation>
    <scope>NUCLEOTIDE SEQUENCE [LARGE SCALE GENOMIC DNA]</scope>
    <source>
        <strain evidence="4">cv. RG33-2</strain>
    </source>
</reference>
<feature type="compositionally biased region" description="Low complexity" evidence="1">
    <location>
        <begin position="1"/>
        <end position="15"/>
    </location>
</feature>
<feature type="compositionally biased region" description="Basic and acidic residues" evidence="1">
    <location>
        <begin position="717"/>
        <end position="727"/>
    </location>
</feature>
<dbReference type="Proteomes" id="UP000237000">
    <property type="component" value="Unassembled WGS sequence"/>
</dbReference>
<feature type="compositionally biased region" description="Polar residues" evidence="1">
    <location>
        <begin position="53"/>
        <end position="62"/>
    </location>
</feature>
<protein>
    <submittedName>
        <fullName evidence="3">Transmembrane protein</fullName>
    </submittedName>
</protein>
<feature type="compositionally biased region" description="Pro residues" evidence="1">
    <location>
        <begin position="212"/>
        <end position="226"/>
    </location>
</feature>
<dbReference type="FunCoup" id="A0A2P5EMP6">
    <property type="interactions" value="570"/>
</dbReference>
<dbReference type="AlphaFoldDB" id="A0A2P5EMP6"/>
<evidence type="ECO:0000256" key="2">
    <source>
        <dbReference type="SAM" id="Phobius"/>
    </source>
</evidence>
<dbReference type="InParanoid" id="A0A2P5EMP6"/>
<evidence type="ECO:0000313" key="4">
    <source>
        <dbReference type="Proteomes" id="UP000237000"/>
    </source>
</evidence>
<feature type="region of interest" description="Disordered" evidence="1">
    <location>
        <begin position="207"/>
        <end position="242"/>
    </location>
</feature>